<dbReference type="GO" id="GO:0030992">
    <property type="term" value="C:intraciliary transport particle B"/>
    <property type="evidence" value="ECO:0007669"/>
    <property type="project" value="TreeGrafter"/>
</dbReference>
<evidence type="ECO:0000259" key="6">
    <source>
        <dbReference type="Pfam" id="PF23387"/>
    </source>
</evidence>
<dbReference type="InterPro" id="IPR001680">
    <property type="entry name" value="WD40_rpt"/>
</dbReference>
<dbReference type="AlphaFoldDB" id="A0A813P4M4"/>
<dbReference type="PANTHER" id="PTHR24098:SF0">
    <property type="entry name" value="OUTER SEGMENT 5"/>
    <property type="match status" value="1"/>
</dbReference>
<dbReference type="GO" id="GO:0005929">
    <property type="term" value="C:cilium"/>
    <property type="evidence" value="ECO:0007669"/>
    <property type="project" value="UniProtKB-SubCell"/>
</dbReference>
<dbReference type="SMART" id="SM00320">
    <property type="entry name" value="WD40"/>
    <property type="match status" value="6"/>
</dbReference>
<dbReference type="Gene3D" id="1.25.40.470">
    <property type="match status" value="1"/>
</dbReference>
<evidence type="ECO:0000256" key="4">
    <source>
        <dbReference type="PROSITE-ProRule" id="PRU00221"/>
    </source>
</evidence>
<dbReference type="Pfam" id="PF23387">
    <property type="entry name" value="TPR_IFT80_172"/>
    <property type="match status" value="1"/>
</dbReference>
<dbReference type="Proteomes" id="UP000663852">
    <property type="component" value="Unassembled WGS sequence"/>
</dbReference>
<dbReference type="InterPro" id="IPR056157">
    <property type="entry name" value="TPR_IFT80_172_dom"/>
</dbReference>
<proteinExistence type="predicted"/>
<comment type="subcellular location">
    <subcellularLocation>
        <location evidence="1">Cell projection</location>
        <location evidence="1">Cilium</location>
    </subcellularLocation>
</comment>
<comment type="caution">
    <text evidence="7">The sequence shown here is derived from an EMBL/GenBank/DDBJ whole genome shotgun (WGS) entry which is preliminary data.</text>
</comment>
<accession>A0A813P4M4</accession>
<gene>
    <name evidence="7" type="ORF">EDS130_LOCUS2167</name>
</gene>
<dbReference type="PROSITE" id="PS50294">
    <property type="entry name" value="WD_REPEATS_REGION"/>
    <property type="match status" value="1"/>
</dbReference>
<dbReference type="PROSITE" id="PS50082">
    <property type="entry name" value="WD_REPEATS_2"/>
    <property type="match status" value="1"/>
</dbReference>
<reference evidence="7" key="1">
    <citation type="submission" date="2021-02" db="EMBL/GenBank/DDBJ databases">
        <authorList>
            <person name="Nowell W R."/>
        </authorList>
    </citation>
    <scope>NUCLEOTIDE SEQUENCE</scope>
</reference>
<dbReference type="Pfam" id="PF23335">
    <property type="entry name" value="Beta-prop_IFT80_2nd"/>
    <property type="match status" value="1"/>
</dbReference>
<evidence type="ECO:0008006" key="9">
    <source>
        <dbReference type="Google" id="ProtNLM"/>
    </source>
</evidence>
<dbReference type="Gene3D" id="2.130.10.10">
    <property type="entry name" value="YVTN repeat-like/Quinoprotein amine dehydrogenase"/>
    <property type="match status" value="2"/>
</dbReference>
<feature type="domain" description="IFT80/172/WDR35 TPR" evidence="6">
    <location>
        <begin position="672"/>
        <end position="817"/>
    </location>
</feature>
<evidence type="ECO:0000256" key="3">
    <source>
        <dbReference type="ARBA" id="ARBA00023273"/>
    </source>
</evidence>
<dbReference type="InterPro" id="IPR056456">
    <property type="entry name" value="Beta-prop_IFT80_2nd"/>
</dbReference>
<dbReference type="PANTHER" id="PTHR24098">
    <property type="entry name" value="OUTER SEGMENT 5"/>
    <property type="match status" value="1"/>
</dbReference>
<dbReference type="EMBL" id="CAJNOJ010000005">
    <property type="protein sequence ID" value="CAF0748896.1"/>
    <property type="molecule type" value="Genomic_DNA"/>
</dbReference>
<feature type="repeat" description="WD" evidence="4">
    <location>
        <begin position="234"/>
        <end position="266"/>
    </location>
</feature>
<sequence>MRLKFTFPITFRHYGRVDCIGWMSPDDLYSIGEDHIIYKYNGAQNELSKIGELEQDLYALDMHWLPRCTTSLGSSGIVHMVNSGSGGKQAIGSDLFLLATNDGMNSLDYLLKTTHISYFVGKFFFVNKIGRMEKAVEAHQGAIICVRWSSDGSQIATGYFPFKIYFISQIRVLGGEDGQVRIWGRSGILRSNLVQSVTSIFSLCWSPDNNSILYCVGKHLVIKPLLSNSKQNTWKAHEQVVLKCDWNAINNLIISGSEDCRYKIWDALGRLLYTSQAYEYPITSLAWAPDGQNFAVGSYNTIRLCDSVGWCHSVERFNDGSIFSVSWSSDSTQLACGCGTGRIGIGHIIERGMSWRHFEFILTDSKMITVNNYETELSDRIELRDRLVKMSVGFGFLIVLTTNQGLIYNCKQLGHPVLFDLRDIFMNLIVQTEKYFLLSDGMNVSVYLYEGRFVSTLKLISPRPNSIHINTISVSHDTIAIRDSTNMKSVMFFDINGKPMGDGKLTSHKHDITYLTLDQTSSTHERKLAFIDKFQDLFVMCIHTSGQHRQSNYQKLRKLCTNVSSFRWNEKNGMLACIADGKLTIWLYPNVVFIDPSLLNKTVYRIESNDFGKNPSIVNFLGCQITIRKSTGALIQCAIPIYYELCLDLLAANRGDEALQLCQYISDDSIYSLIAVRSLYNRDLDSAENAFAQLSNTEMILFLQHLRLVTSKDECEAELVLLTGGDVQQAAEYYFRGNKPLHAIMLYINEHNWDRAIDLTQRYPQYLDVVVGFRQRYLNEYGNRRKETISKYLQAMKTVDIDWNRINAKLRKDLDEDNVLRIIN</sequence>
<feature type="domain" description="IFT80 second beta-propeller" evidence="5">
    <location>
        <begin position="350"/>
        <end position="642"/>
    </location>
</feature>
<evidence type="ECO:0000256" key="1">
    <source>
        <dbReference type="ARBA" id="ARBA00004138"/>
    </source>
</evidence>
<evidence type="ECO:0000313" key="7">
    <source>
        <dbReference type="EMBL" id="CAF0748896.1"/>
    </source>
</evidence>
<keyword evidence="2" id="KW-0969">Cilium</keyword>
<dbReference type="OrthoDB" id="408728at2759"/>
<keyword evidence="3" id="KW-0966">Cell projection</keyword>
<dbReference type="InterPro" id="IPR015943">
    <property type="entry name" value="WD40/YVTN_repeat-like_dom_sf"/>
</dbReference>
<keyword evidence="4" id="KW-0853">WD repeat</keyword>
<organism evidence="7 8">
    <name type="scientific">Adineta ricciae</name>
    <name type="common">Rotifer</name>
    <dbReference type="NCBI Taxonomy" id="249248"/>
    <lineage>
        <taxon>Eukaryota</taxon>
        <taxon>Metazoa</taxon>
        <taxon>Spiralia</taxon>
        <taxon>Gnathifera</taxon>
        <taxon>Rotifera</taxon>
        <taxon>Eurotatoria</taxon>
        <taxon>Bdelloidea</taxon>
        <taxon>Adinetida</taxon>
        <taxon>Adinetidae</taxon>
        <taxon>Adineta</taxon>
    </lineage>
</organism>
<protein>
    <recommendedName>
        <fullName evidence="9">Intraflagellar transport protein 80-like protein</fullName>
    </recommendedName>
</protein>
<dbReference type="Pfam" id="PF00400">
    <property type="entry name" value="WD40"/>
    <property type="match status" value="3"/>
</dbReference>
<dbReference type="InterPro" id="IPR036322">
    <property type="entry name" value="WD40_repeat_dom_sf"/>
</dbReference>
<dbReference type="SUPFAM" id="SSF50978">
    <property type="entry name" value="WD40 repeat-like"/>
    <property type="match status" value="2"/>
</dbReference>
<evidence type="ECO:0000313" key="8">
    <source>
        <dbReference type="Proteomes" id="UP000663852"/>
    </source>
</evidence>
<evidence type="ECO:0000256" key="2">
    <source>
        <dbReference type="ARBA" id="ARBA00023069"/>
    </source>
</evidence>
<evidence type="ECO:0000259" key="5">
    <source>
        <dbReference type="Pfam" id="PF23335"/>
    </source>
</evidence>
<name>A0A813P4M4_ADIRI</name>
<dbReference type="GO" id="GO:0060271">
    <property type="term" value="P:cilium assembly"/>
    <property type="evidence" value="ECO:0007669"/>
    <property type="project" value="TreeGrafter"/>
</dbReference>